<dbReference type="EMBL" id="FQVA01000001">
    <property type="protein sequence ID" value="SHF29451.1"/>
    <property type="molecule type" value="Genomic_DNA"/>
</dbReference>
<accession>A0A1M5AGP4</accession>
<dbReference type="Proteomes" id="UP000184170">
    <property type="component" value="Unassembled WGS sequence"/>
</dbReference>
<name>A0A1M5AGP4_9GAMM</name>
<feature type="chain" id="PRO_5012251465" description="Lipoprotein" evidence="1">
    <location>
        <begin position="26"/>
        <end position="228"/>
    </location>
</feature>
<evidence type="ECO:0000313" key="3">
    <source>
        <dbReference type="Proteomes" id="UP000184170"/>
    </source>
</evidence>
<keyword evidence="3" id="KW-1185">Reference proteome</keyword>
<sequence length="228" mass="24999">MTRITKRGLALTGLLLFSTTPAALAQGGFLGFGGDDQNPSLRIRPAEIAIDVPMPVNSASLAMLLAQAGEGGNLSSMKDAALRKYRTYLEIALNAQLQAFFVEEEIPLVDREGLLSLHNQLNVKVVKHFSTLQSTDGVDLESGTIEVGGEFHYALRSFNDRLLRERKLDIAKMKIHQEYRVKSSGNGSATEDNTEEAIKLALSKLVEEILDEIEDDLEADELRDLLSG</sequence>
<dbReference type="OrthoDB" id="5738784at2"/>
<evidence type="ECO:0000313" key="2">
    <source>
        <dbReference type="EMBL" id="SHF29451.1"/>
    </source>
</evidence>
<proteinExistence type="predicted"/>
<feature type="signal peptide" evidence="1">
    <location>
        <begin position="1"/>
        <end position="25"/>
    </location>
</feature>
<protein>
    <recommendedName>
        <fullName evidence="4">Lipoprotein</fullName>
    </recommendedName>
</protein>
<dbReference type="AlphaFoldDB" id="A0A1M5AGP4"/>
<evidence type="ECO:0008006" key="4">
    <source>
        <dbReference type="Google" id="ProtNLM"/>
    </source>
</evidence>
<dbReference type="RefSeq" id="WP_073273911.1">
    <property type="nucleotide sequence ID" value="NZ_FQVA01000001.1"/>
</dbReference>
<keyword evidence="1" id="KW-0732">Signal</keyword>
<evidence type="ECO:0000256" key="1">
    <source>
        <dbReference type="SAM" id="SignalP"/>
    </source>
</evidence>
<gene>
    <name evidence="2" type="ORF">SAMN04487965_1859</name>
</gene>
<reference evidence="3" key="1">
    <citation type="submission" date="2016-11" db="EMBL/GenBank/DDBJ databases">
        <authorList>
            <person name="Varghese N."/>
            <person name="Submissions S."/>
        </authorList>
    </citation>
    <scope>NUCLEOTIDE SEQUENCE [LARGE SCALE GENOMIC DNA]</scope>
    <source>
        <strain evidence="3">CGMCC 1.7063</strain>
    </source>
</reference>
<organism evidence="2 3">
    <name type="scientific">Microbulbifer donghaiensis</name>
    <dbReference type="NCBI Taxonomy" id="494016"/>
    <lineage>
        <taxon>Bacteria</taxon>
        <taxon>Pseudomonadati</taxon>
        <taxon>Pseudomonadota</taxon>
        <taxon>Gammaproteobacteria</taxon>
        <taxon>Cellvibrionales</taxon>
        <taxon>Microbulbiferaceae</taxon>
        <taxon>Microbulbifer</taxon>
    </lineage>
</organism>